<dbReference type="PROSITE" id="PS51294">
    <property type="entry name" value="HTH_MYB"/>
    <property type="match status" value="3"/>
</dbReference>
<reference evidence="9" key="1">
    <citation type="submission" date="2013-12" db="EMBL/GenBank/DDBJ databases">
        <title>The Genome Sequence of Aphanomyces invadans NJM9701.</title>
        <authorList>
            <consortium name="The Broad Institute Genomics Platform"/>
            <person name="Russ C."/>
            <person name="Tyler B."/>
            <person name="van West P."/>
            <person name="Dieguez-Uribeondo J."/>
            <person name="Young S.K."/>
            <person name="Zeng Q."/>
            <person name="Gargeya S."/>
            <person name="Fitzgerald M."/>
            <person name="Abouelleil A."/>
            <person name="Alvarado L."/>
            <person name="Chapman S.B."/>
            <person name="Gainer-Dewar J."/>
            <person name="Goldberg J."/>
            <person name="Griggs A."/>
            <person name="Gujja S."/>
            <person name="Hansen M."/>
            <person name="Howarth C."/>
            <person name="Imamovic A."/>
            <person name="Ireland A."/>
            <person name="Larimer J."/>
            <person name="McCowan C."/>
            <person name="Murphy C."/>
            <person name="Pearson M."/>
            <person name="Poon T.W."/>
            <person name="Priest M."/>
            <person name="Roberts A."/>
            <person name="Saif S."/>
            <person name="Shea T."/>
            <person name="Sykes S."/>
            <person name="Wortman J."/>
            <person name="Nusbaum C."/>
            <person name="Birren B."/>
        </authorList>
    </citation>
    <scope>NUCLEOTIDE SEQUENCE [LARGE SCALE GENOMIC DNA]</scope>
    <source>
        <strain evidence="9">NJM9701</strain>
    </source>
</reference>
<dbReference type="InterPro" id="IPR051575">
    <property type="entry name" value="Myb-like_DNA-bd"/>
</dbReference>
<dbReference type="eggNOG" id="KOG0048">
    <property type="taxonomic scope" value="Eukaryota"/>
</dbReference>
<organism evidence="9">
    <name type="scientific">Aphanomyces invadans</name>
    <dbReference type="NCBI Taxonomy" id="157072"/>
    <lineage>
        <taxon>Eukaryota</taxon>
        <taxon>Sar</taxon>
        <taxon>Stramenopiles</taxon>
        <taxon>Oomycota</taxon>
        <taxon>Saprolegniomycetes</taxon>
        <taxon>Saprolegniales</taxon>
        <taxon>Verrucalvaceae</taxon>
        <taxon>Aphanomyces</taxon>
    </lineage>
</organism>
<evidence type="ECO:0000259" key="7">
    <source>
        <dbReference type="PROSITE" id="PS50090"/>
    </source>
</evidence>
<keyword evidence="2" id="KW-0805">Transcription regulation</keyword>
<dbReference type="PROSITE" id="PS50090">
    <property type="entry name" value="MYB_LIKE"/>
    <property type="match status" value="3"/>
</dbReference>
<dbReference type="AlphaFoldDB" id="A0A024TJD0"/>
<evidence type="ECO:0000259" key="8">
    <source>
        <dbReference type="PROSITE" id="PS51294"/>
    </source>
</evidence>
<dbReference type="FunFam" id="1.10.10.60:FF:000010">
    <property type="entry name" value="Transcriptional activator Myb isoform A"/>
    <property type="match status" value="1"/>
</dbReference>
<feature type="region of interest" description="Disordered" evidence="6">
    <location>
        <begin position="98"/>
        <end position="134"/>
    </location>
</feature>
<dbReference type="RefSeq" id="XP_008878043.1">
    <property type="nucleotide sequence ID" value="XM_008879821.1"/>
</dbReference>
<dbReference type="Gene3D" id="1.10.10.60">
    <property type="entry name" value="Homeodomain-like"/>
    <property type="match status" value="3"/>
</dbReference>
<feature type="domain" description="Myb-like" evidence="7">
    <location>
        <begin position="286"/>
        <end position="336"/>
    </location>
</feature>
<keyword evidence="4" id="KW-0804">Transcription</keyword>
<dbReference type="GO" id="GO:0019185">
    <property type="term" value="C:snRNA-activating protein complex"/>
    <property type="evidence" value="ECO:0007669"/>
    <property type="project" value="TreeGrafter"/>
</dbReference>
<gene>
    <name evidence="9" type="ORF">H310_12652</name>
</gene>
<feature type="domain" description="Myb-like" evidence="7">
    <location>
        <begin position="241"/>
        <end position="285"/>
    </location>
</feature>
<evidence type="ECO:0000256" key="1">
    <source>
        <dbReference type="ARBA" id="ARBA00022737"/>
    </source>
</evidence>
<dbReference type="InterPro" id="IPR001005">
    <property type="entry name" value="SANT/Myb"/>
</dbReference>
<dbReference type="GO" id="GO:0042795">
    <property type="term" value="P:snRNA transcription by RNA polymerase II"/>
    <property type="evidence" value="ECO:0007669"/>
    <property type="project" value="TreeGrafter"/>
</dbReference>
<dbReference type="PANTHER" id="PTHR46621:SF1">
    <property type="entry name" value="SNRNA-ACTIVATING PROTEIN COMPLEX SUBUNIT 4"/>
    <property type="match status" value="1"/>
</dbReference>
<evidence type="ECO:0000256" key="5">
    <source>
        <dbReference type="ARBA" id="ARBA00023242"/>
    </source>
</evidence>
<proteinExistence type="predicted"/>
<name>A0A024TJD0_9STRA</name>
<evidence type="ECO:0000256" key="2">
    <source>
        <dbReference type="ARBA" id="ARBA00023015"/>
    </source>
</evidence>
<feature type="compositionally biased region" description="Acidic residues" evidence="6">
    <location>
        <begin position="204"/>
        <end position="234"/>
    </location>
</feature>
<dbReference type="InterPro" id="IPR009057">
    <property type="entry name" value="Homeodomain-like_sf"/>
</dbReference>
<dbReference type="InterPro" id="IPR017930">
    <property type="entry name" value="Myb_dom"/>
</dbReference>
<keyword evidence="3" id="KW-0238">DNA-binding</keyword>
<feature type="region of interest" description="Disordered" evidence="6">
    <location>
        <begin position="148"/>
        <end position="247"/>
    </location>
</feature>
<sequence>MADAAESSPPPAGSFGDVFNALITSLPPEASGSFFRCLSGLSAEESNMLSTYLLELKEEKKFRVIQALMDSPVAAKKRFIVSLREKFDRLKAQQAASGVTGDARARLERSGSRQSSMKNITTEDIRSMGTMLDNAHIGESELRLKRLEEEKEDSGSSSVQVGAVKADGMINTSVPNSKRERPNSNWELLKGEATPAQRTREEGSSDEDQEDEDDEVEAENSPDPDGSTEVDPNEDAPTTKRWTKAQDAALKESVHIHGEKNWKAIAERVPGRNHAQCLQRWRKVLKPGLVKGHWSFEEDKMLEDLVKQSTNNWGQIAEQIPGRTPKQCRERWRNHLDPSINKGPYAEDEDALILANQARLGNKWSQIAQMLPGRTEDSVKIRWKSLKQNPTRAAAANAQSRRMNLHHHQQNVHTSQLHQSTNYGNTGLLDGHRHIQTSHNLSSTHQLHHSSHPQQHIGGRTDPMMANWAADYSDFNGSHTALLNAPYLGGYSSNDMMLGKADNVPSSGYTAHYPPAMHLQPPPAQMFQQLHHHQSSQHAVPGQYDELLMKSLTDELDFDEFGLI</sequence>
<dbReference type="GeneID" id="20089702"/>
<dbReference type="VEuPathDB" id="FungiDB:H310_12652"/>
<dbReference type="GO" id="GO:0000978">
    <property type="term" value="F:RNA polymerase II cis-regulatory region sequence-specific DNA binding"/>
    <property type="evidence" value="ECO:0007669"/>
    <property type="project" value="TreeGrafter"/>
</dbReference>
<feature type="domain" description="Myb-like" evidence="7">
    <location>
        <begin position="337"/>
        <end position="387"/>
    </location>
</feature>
<dbReference type="OrthoDB" id="2143914at2759"/>
<keyword evidence="5" id="KW-0539">Nucleus</keyword>
<feature type="domain" description="HTH myb-type" evidence="8">
    <location>
        <begin position="286"/>
        <end position="340"/>
    </location>
</feature>
<protein>
    <recommendedName>
        <fullName evidence="10">Myb-like DNA-binding protein</fullName>
    </recommendedName>
</protein>
<dbReference type="GO" id="GO:0001006">
    <property type="term" value="F:RNA polymerase III type 3 promoter sequence-specific DNA binding"/>
    <property type="evidence" value="ECO:0007669"/>
    <property type="project" value="TreeGrafter"/>
</dbReference>
<dbReference type="PANTHER" id="PTHR46621">
    <property type="entry name" value="SNRNA-ACTIVATING PROTEIN COMPLEX SUBUNIT 4"/>
    <property type="match status" value="1"/>
</dbReference>
<feature type="domain" description="HTH myb-type" evidence="8">
    <location>
        <begin position="241"/>
        <end position="285"/>
    </location>
</feature>
<dbReference type="Pfam" id="PF00249">
    <property type="entry name" value="Myb_DNA-binding"/>
    <property type="match status" value="1"/>
</dbReference>
<dbReference type="GO" id="GO:0042796">
    <property type="term" value="P:snRNA transcription by RNA polymerase III"/>
    <property type="evidence" value="ECO:0007669"/>
    <property type="project" value="TreeGrafter"/>
</dbReference>
<keyword evidence="1" id="KW-0677">Repeat</keyword>
<evidence type="ECO:0000256" key="4">
    <source>
        <dbReference type="ARBA" id="ARBA00023163"/>
    </source>
</evidence>
<evidence type="ECO:0000256" key="6">
    <source>
        <dbReference type="SAM" id="MobiDB-lite"/>
    </source>
</evidence>
<evidence type="ECO:0000256" key="3">
    <source>
        <dbReference type="ARBA" id="ARBA00023125"/>
    </source>
</evidence>
<dbReference type="EMBL" id="KI913992">
    <property type="protein sequence ID" value="ETV93407.1"/>
    <property type="molecule type" value="Genomic_DNA"/>
</dbReference>
<dbReference type="CDD" id="cd00167">
    <property type="entry name" value="SANT"/>
    <property type="match status" value="3"/>
</dbReference>
<feature type="domain" description="HTH myb-type" evidence="8">
    <location>
        <begin position="341"/>
        <end position="391"/>
    </location>
</feature>
<dbReference type="SMART" id="SM00717">
    <property type="entry name" value="SANT"/>
    <property type="match status" value="3"/>
</dbReference>
<accession>A0A024TJD0</accession>
<evidence type="ECO:0000313" key="9">
    <source>
        <dbReference type="EMBL" id="ETV93407.1"/>
    </source>
</evidence>
<dbReference type="STRING" id="157072.A0A024TJD0"/>
<dbReference type="Pfam" id="PF13921">
    <property type="entry name" value="Myb_DNA-bind_6"/>
    <property type="match status" value="1"/>
</dbReference>
<dbReference type="SUPFAM" id="SSF46689">
    <property type="entry name" value="Homeodomain-like"/>
    <property type="match status" value="2"/>
</dbReference>
<evidence type="ECO:0008006" key="10">
    <source>
        <dbReference type="Google" id="ProtNLM"/>
    </source>
</evidence>